<protein>
    <submittedName>
        <fullName evidence="2">Protein tyrosine/serine phosphatase</fullName>
    </submittedName>
</protein>
<dbReference type="AlphaFoldDB" id="A0A1Z5J0B4"/>
<keyword evidence="3" id="KW-1185">Reference proteome</keyword>
<dbReference type="InterPro" id="IPR000387">
    <property type="entry name" value="Tyr_Pase_dom"/>
</dbReference>
<dbReference type="SUPFAM" id="SSF52799">
    <property type="entry name" value="(Phosphotyrosine protein) phosphatases II"/>
    <property type="match status" value="1"/>
</dbReference>
<evidence type="ECO:0000313" key="3">
    <source>
        <dbReference type="Proteomes" id="UP000223370"/>
    </source>
</evidence>
<dbReference type="OrthoDB" id="1188001at2"/>
<dbReference type="InterPro" id="IPR026893">
    <property type="entry name" value="Tyr/Ser_Pase_IphP-type"/>
</dbReference>
<dbReference type="InterPro" id="IPR029021">
    <property type="entry name" value="Prot-tyrosine_phosphatase-like"/>
</dbReference>
<accession>A0A1Z5J0B4</accession>
<dbReference type="PROSITE" id="PS50056">
    <property type="entry name" value="TYR_PHOSPHATASE_2"/>
    <property type="match status" value="1"/>
</dbReference>
<dbReference type="PROSITE" id="PS00383">
    <property type="entry name" value="TYR_PHOSPHATASE_1"/>
    <property type="match status" value="1"/>
</dbReference>
<sequence>MTRYNEAIPISGALNCRDLGGHVTCDGRTVKYHKLIRAGHLSELTPIGQQQLLDYGVTVDIDLRSSAELEKYPDLIPSGIKFVHFPCLDNDDTESTETVNELNKFYSSSTRSGYLRMLYVYRKLVINKHSQSAMRQVFAYLLAHGNEETVLFHCSAGKDRTGLTSWLILFALGVAPEDVKQDYLLTNKFLVDRLHQRINDAKQAHLNQNFISSIHDLSTVQEDYYDQAMTLINYEFGGMNAYLRDIVQLSDTDIQHLRAIYLE</sequence>
<comment type="caution">
    <text evidence="2">The sequence shown here is derived from an EMBL/GenBank/DDBJ whole genome shotgun (WGS) entry which is preliminary data.</text>
</comment>
<dbReference type="RefSeq" id="WP_098823445.1">
    <property type="nucleotide sequence ID" value="NZ_BCMJ01000001.1"/>
</dbReference>
<gene>
    <name evidence="2" type="ORF">IWT5_00196</name>
</gene>
<dbReference type="EMBL" id="BCMJ01000001">
    <property type="protein sequence ID" value="GAX07463.1"/>
    <property type="molecule type" value="Genomic_DNA"/>
</dbReference>
<feature type="domain" description="Tyrosine specific protein phosphatases" evidence="1">
    <location>
        <begin position="128"/>
        <end position="198"/>
    </location>
</feature>
<proteinExistence type="predicted"/>
<dbReference type="GO" id="GO:0004721">
    <property type="term" value="F:phosphoprotein phosphatase activity"/>
    <property type="evidence" value="ECO:0007669"/>
    <property type="project" value="InterPro"/>
</dbReference>
<organism evidence="2 3">
    <name type="scientific">Secundilactobacillus silagincola</name>
    <dbReference type="NCBI Taxonomy" id="1714681"/>
    <lineage>
        <taxon>Bacteria</taxon>
        <taxon>Bacillati</taxon>
        <taxon>Bacillota</taxon>
        <taxon>Bacilli</taxon>
        <taxon>Lactobacillales</taxon>
        <taxon>Lactobacillaceae</taxon>
        <taxon>Secundilactobacillus</taxon>
    </lineage>
</organism>
<dbReference type="Proteomes" id="UP000223370">
    <property type="component" value="Unassembled WGS sequence"/>
</dbReference>
<dbReference type="Gene3D" id="3.90.190.10">
    <property type="entry name" value="Protein tyrosine phosphatase superfamily"/>
    <property type="match status" value="1"/>
</dbReference>
<evidence type="ECO:0000313" key="2">
    <source>
        <dbReference type="EMBL" id="GAX07463.1"/>
    </source>
</evidence>
<dbReference type="Pfam" id="PF13350">
    <property type="entry name" value="Y_phosphatase3"/>
    <property type="match status" value="1"/>
</dbReference>
<name>A0A1Z5J0B4_9LACO</name>
<reference evidence="2 3" key="1">
    <citation type="submission" date="2015-11" db="EMBL/GenBank/DDBJ databases">
        <title>Draft genome sequences of new species of the genus Lactobacillus isolated from orchardgrass silage.</title>
        <authorList>
            <person name="Tohno M."/>
            <person name="Tanizawa Y."/>
            <person name="Arita M."/>
        </authorList>
    </citation>
    <scope>NUCLEOTIDE SEQUENCE [LARGE SCALE GENOMIC DNA]</scope>
    <source>
        <strain evidence="2 3">IWT5</strain>
    </source>
</reference>
<dbReference type="InterPro" id="IPR016130">
    <property type="entry name" value="Tyr_Pase_AS"/>
</dbReference>
<evidence type="ECO:0000259" key="1">
    <source>
        <dbReference type="PROSITE" id="PS50056"/>
    </source>
</evidence>